<keyword evidence="1" id="KW-0812">Transmembrane</keyword>
<dbReference type="OrthoDB" id="2381181at2"/>
<evidence type="ECO:0000313" key="2">
    <source>
        <dbReference type="EMBL" id="SFL85583.1"/>
    </source>
</evidence>
<keyword evidence="1" id="KW-1133">Transmembrane helix</keyword>
<reference evidence="3" key="1">
    <citation type="submission" date="2016-10" db="EMBL/GenBank/DDBJ databases">
        <authorList>
            <person name="Varghese N."/>
            <person name="Submissions S."/>
        </authorList>
    </citation>
    <scope>NUCLEOTIDE SEQUENCE [LARGE SCALE GENOMIC DNA]</scope>
    <source>
        <strain evidence="3">CGMCC 1.4250</strain>
    </source>
</reference>
<dbReference type="RefSeq" id="WP_091483478.1">
    <property type="nucleotide sequence ID" value="NZ_FOTR01000004.1"/>
</dbReference>
<keyword evidence="3" id="KW-1185">Reference proteome</keyword>
<dbReference type="InterPro" id="IPR046350">
    <property type="entry name" value="Cystatin_sf"/>
</dbReference>
<dbReference type="Proteomes" id="UP000198565">
    <property type="component" value="Unassembled WGS sequence"/>
</dbReference>
<dbReference type="SUPFAM" id="SSF54403">
    <property type="entry name" value="Cystatin/monellin"/>
    <property type="match status" value="1"/>
</dbReference>
<evidence type="ECO:0000313" key="3">
    <source>
        <dbReference type="Proteomes" id="UP000198565"/>
    </source>
</evidence>
<sequence>MKKQFLLYTGLNKIWIFVSLSIIVLLIVLYYFFSLYQDVMSNKTDNFDEMQTLAMENTSLDVIHSIERYHADKLYYVLDGETNNNQPSLVYMYQSEEEWEFDTYDKEPLYSEDILLSEWHDRCTSCEFLGSTVGLANGDPILEIKYVDTSDRLVYEHVLLEDKSHYQLTLNPSFQ</sequence>
<organism evidence="2 3">
    <name type="scientific">Gracilibacillus orientalis</name>
    <dbReference type="NCBI Taxonomy" id="334253"/>
    <lineage>
        <taxon>Bacteria</taxon>
        <taxon>Bacillati</taxon>
        <taxon>Bacillota</taxon>
        <taxon>Bacilli</taxon>
        <taxon>Bacillales</taxon>
        <taxon>Bacillaceae</taxon>
        <taxon>Gracilibacillus</taxon>
    </lineage>
</organism>
<gene>
    <name evidence="2" type="ORF">SAMN04487943_104326</name>
</gene>
<feature type="transmembrane region" description="Helical" evidence="1">
    <location>
        <begin position="14"/>
        <end position="33"/>
    </location>
</feature>
<dbReference type="AlphaFoldDB" id="A0A1I4L450"/>
<protein>
    <submittedName>
        <fullName evidence="2">Uncharacterized protein YpmB</fullName>
    </submittedName>
</protein>
<dbReference type="EMBL" id="FOTR01000004">
    <property type="protein sequence ID" value="SFL85583.1"/>
    <property type="molecule type" value="Genomic_DNA"/>
</dbReference>
<accession>A0A1I4L450</accession>
<evidence type="ECO:0000256" key="1">
    <source>
        <dbReference type="SAM" id="Phobius"/>
    </source>
</evidence>
<keyword evidence="1" id="KW-0472">Membrane</keyword>
<dbReference type="STRING" id="334253.SAMN04487943_104326"/>
<proteinExistence type="predicted"/>
<dbReference type="Gene3D" id="3.10.450.40">
    <property type="match status" value="1"/>
</dbReference>
<name>A0A1I4L450_9BACI</name>